<keyword evidence="1" id="KW-0012">Acyltransferase</keyword>
<evidence type="ECO:0000313" key="1">
    <source>
        <dbReference type="EMBL" id="KAJ9088035.1"/>
    </source>
</evidence>
<sequence length="466" mass="53124">MPDAHEKKSSTSKEATQDDAQKPEEEKPRLDPVRKAKLLQMLERLHMQTGDHLPPEVMKALKAGTALEEVAKAHQFWSTQPVPQEDIPVNVVPGPFQEDISQDKVRSIPYPLPKEFEWVDIDVDDDIQLEGLYTLLNLNYNEDSDGMFRFDYSTSFLRWALKPPGFQKSWHFGVRATVSKKLVAFISAIPMQMRVLKDIKPMVEINFLCIHKKLRLKRLAPVLIKEVTRRSHLQGIFQAIYTAGTRIPTPVASCPYFHRTLNPKKLVEVGFTALPRGMSLARRIANDAVPATPPLKIRLMEEKDTPRVRELYNQFQNANTKLAPVYDFDENIKHWLLPIDDVLWTYVVDDSNGNVSDFVSFYRLDSSVLKHEVHKKINAAYLYYCGTTAQEQGEQALQARLQDLIQSALVMAKQLGFDVFNGIDCALNSAAFSKLKFAQGDGSLNYYLFNWQCPALERSDIGLIMV</sequence>
<reference evidence="1" key="1">
    <citation type="submission" date="2022-04" db="EMBL/GenBank/DDBJ databases">
        <title>Genome of the entomopathogenic fungus Entomophthora muscae.</title>
        <authorList>
            <person name="Elya C."/>
            <person name="Lovett B.R."/>
            <person name="Lee E."/>
            <person name="Macias A.M."/>
            <person name="Hajek A.E."/>
            <person name="De Bivort B.L."/>
            <person name="Kasson M.T."/>
            <person name="De Fine Licht H.H."/>
            <person name="Stajich J.E."/>
        </authorList>
    </citation>
    <scope>NUCLEOTIDE SEQUENCE</scope>
    <source>
        <strain evidence="1">Berkeley</strain>
    </source>
</reference>
<keyword evidence="2" id="KW-1185">Reference proteome</keyword>
<keyword evidence="1" id="KW-0808">Transferase</keyword>
<dbReference type="Proteomes" id="UP001165960">
    <property type="component" value="Unassembled WGS sequence"/>
</dbReference>
<dbReference type="EMBL" id="QTSX02000163">
    <property type="protein sequence ID" value="KAJ9088035.1"/>
    <property type="molecule type" value="Genomic_DNA"/>
</dbReference>
<name>A0ACC2UMX6_9FUNG</name>
<dbReference type="EC" id="2.3.1.97" evidence="1"/>
<proteinExistence type="predicted"/>
<gene>
    <name evidence="1" type="primary">NMT1_1</name>
    <name evidence="1" type="ORF">DSO57_1027129</name>
</gene>
<organism evidence="1 2">
    <name type="scientific">Entomophthora muscae</name>
    <dbReference type="NCBI Taxonomy" id="34485"/>
    <lineage>
        <taxon>Eukaryota</taxon>
        <taxon>Fungi</taxon>
        <taxon>Fungi incertae sedis</taxon>
        <taxon>Zoopagomycota</taxon>
        <taxon>Entomophthoromycotina</taxon>
        <taxon>Entomophthoromycetes</taxon>
        <taxon>Entomophthorales</taxon>
        <taxon>Entomophthoraceae</taxon>
        <taxon>Entomophthora</taxon>
    </lineage>
</organism>
<protein>
    <submittedName>
        <fullName evidence="1">Glycylpeptide N-tetradecanoyltransferase</fullName>
        <ecNumber evidence="1">2.3.1.97</ecNumber>
    </submittedName>
</protein>
<accession>A0ACC2UMX6</accession>
<evidence type="ECO:0000313" key="2">
    <source>
        <dbReference type="Proteomes" id="UP001165960"/>
    </source>
</evidence>
<comment type="caution">
    <text evidence="1">The sequence shown here is derived from an EMBL/GenBank/DDBJ whole genome shotgun (WGS) entry which is preliminary data.</text>
</comment>